<keyword evidence="2" id="KW-1185">Reference proteome</keyword>
<proteinExistence type="predicted"/>
<organism evidence="1 2">
    <name type="scientific">Candidatus Filomicrobium marinum</name>
    <dbReference type="NCBI Taxonomy" id="1608628"/>
    <lineage>
        <taxon>Bacteria</taxon>
        <taxon>Pseudomonadati</taxon>
        <taxon>Pseudomonadota</taxon>
        <taxon>Alphaproteobacteria</taxon>
        <taxon>Hyphomicrobiales</taxon>
        <taxon>Hyphomicrobiaceae</taxon>
        <taxon>Filomicrobium</taxon>
    </lineage>
</organism>
<sequence length="60" mass="6513">MIGFAHTQRRSGSTATKSCVLGKDGMTELRDPTNKRITACNGKLNFFASAVFCPLRVLPP</sequence>
<evidence type="ECO:0000313" key="1">
    <source>
        <dbReference type="EMBL" id="CPR19789.1"/>
    </source>
</evidence>
<evidence type="ECO:0000313" key="2">
    <source>
        <dbReference type="Proteomes" id="UP000033187"/>
    </source>
</evidence>
<gene>
    <name evidence="1" type="ORF">YBN1229_v1_2321</name>
</gene>
<dbReference type="EMBL" id="LN829119">
    <property type="protein sequence ID" value="CPR19789.1"/>
    <property type="molecule type" value="Genomic_DNA"/>
</dbReference>
<reference evidence="2" key="1">
    <citation type="submission" date="2015-02" db="EMBL/GenBank/DDBJ databases">
        <authorList>
            <person name="Chooi Y.-H."/>
        </authorList>
    </citation>
    <scope>NUCLEOTIDE SEQUENCE [LARGE SCALE GENOMIC DNA]</scope>
    <source>
        <strain evidence="2">strain Y</strain>
    </source>
</reference>
<dbReference type="AlphaFoldDB" id="A0A0D6JG05"/>
<protein>
    <submittedName>
        <fullName evidence="1">Uncharacterized protein</fullName>
    </submittedName>
</protein>
<name>A0A0D6JG05_9HYPH</name>
<dbReference type="KEGG" id="fiy:BN1229_v1_2321"/>
<accession>A0A0D6JG05</accession>
<dbReference type="Proteomes" id="UP000033187">
    <property type="component" value="Chromosome 1"/>
</dbReference>